<keyword evidence="7" id="KW-0319">Glycerol metabolism</keyword>
<dbReference type="FunFam" id="3.30.420.40:FF:000007">
    <property type="entry name" value="Glycerol kinase"/>
    <property type="match status" value="1"/>
</dbReference>
<dbReference type="Proteomes" id="UP000824469">
    <property type="component" value="Unassembled WGS sequence"/>
</dbReference>
<dbReference type="GO" id="GO:0004370">
    <property type="term" value="F:glycerol kinase activity"/>
    <property type="evidence" value="ECO:0007669"/>
    <property type="project" value="UniProtKB-EC"/>
</dbReference>
<keyword evidence="6" id="KW-0418">Kinase</keyword>
<dbReference type="GO" id="GO:0046167">
    <property type="term" value="P:glycerol-3-phosphate biosynthetic process"/>
    <property type="evidence" value="ECO:0007669"/>
    <property type="project" value="TreeGrafter"/>
</dbReference>
<dbReference type="InterPro" id="IPR005999">
    <property type="entry name" value="Glycerol_kin"/>
</dbReference>
<feature type="domain" description="Carbohydrate kinase FGGY C-terminal" evidence="12">
    <location>
        <begin position="280"/>
        <end position="477"/>
    </location>
</feature>
<dbReference type="OMA" id="FMLMNIG"/>
<evidence type="ECO:0000256" key="2">
    <source>
        <dbReference type="ARBA" id="ARBA00009156"/>
    </source>
</evidence>
<dbReference type="FunFam" id="3.30.420.40:FF:000086">
    <property type="entry name" value="Glycerol kinase"/>
    <property type="match status" value="1"/>
</dbReference>
<reference evidence="13 14" key="1">
    <citation type="journal article" date="2021" name="Nat. Plants">
        <title>The Taxus genome provides insights into paclitaxel biosynthesis.</title>
        <authorList>
            <person name="Xiong X."/>
            <person name="Gou J."/>
            <person name="Liao Q."/>
            <person name="Li Y."/>
            <person name="Zhou Q."/>
            <person name="Bi G."/>
            <person name="Li C."/>
            <person name="Du R."/>
            <person name="Wang X."/>
            <person name="Sun T."/>
            <person name="Guo L."/>
            <person name="Liang H."/>
            <person name="Lu P."/>
            <person name="Wu Y."/>
            <person name="Zhang Z."/>
            <person name="Ro D.K."/>
            <person name="Shang Y."/>
            <person name="Huang S."/>
            <person name="Yan J."/>
        </authorList>
    </citation>
    <scope>NUCLEOTIDE SEQUENCE [LARGE SCALE GENOMIC DNA]</scope>
    <source>
        <strain evidence="13">Ta-2019</strain>
    </source>
</reference>
<dbReference type="InterPro" id="IPR018484">
    <property type="entry name" value="FGGY_N"/>
</dbReference>
<dbReference type="PANTHER" id="PTHR10196">
    <property type="entry name" value="SUGAR KINASE"/>
    <property type="match status" value="1"/>
</dbReference>
<dbReference type="GO" id="GO:0005524">
    <property type="term" value="F:ATP binding"/>
    <property type="evidence" value="ECO:0007669"/>
    <property type="project" value="UniProtKB-KW"/>
</dbReference>
<dbReference type="GO" id="GO:0006641">
    <property type="term" value="P:triglyceride metabolic process"/>
    <property type="evidence" value="ECO:0007669"/>
    <property type="project" value="TreeGrafter"/>
</dbReference>
<evidence type="ECO:0000313" key="13">
    <source>
        <dbReference type="EMBL" id="KAH9304604.1"/>
    </source>
</evidence>
<dbReference type="AlphaFoldDB" id="A0AA38CWK7"/>
<dbReference type="PIRSF" id="PIRSF000538">
    <property type="entry name" value="GlpK"/>
    <property type="match status" value="1"/>
</dbReference>
<dbReference type="NCBIfam" id="TIGR01311">
    <property type="entry name" value="glycerol_kin"/>
    <property type="match status" value="1"/>
</dbReference>
<keyword evidence="5" id="KW-0547">Nucleotide-binding</keyword>
<dbReference type="NCBIfam" id="NF000756">
    <property type="entry name" value="PRK00047.1"/>
    <property type="match status" value="1"/>
</dbReference>
<evidence type="ECO:0000259" key="12">
    <source>
        <dbReference type="Pfam" id="PF02782"/>
    </source>
</evidence>
<gene>
    <name evidence="13" type="ORF">KI387_009008</name>
</gene>
<keyword evidence="14" id="KW-1185">Reference proteome</keyword>
<evidence type="ECO:0000256" key="10">
    <source>
        <dbReference type="ARBA" id="ARBA00052101"/>
    </source>
</evidence>
<dbReference type="PANTHER" id="PTHR10196:SF69">
    <property type="entry name" value="GLYCEROL KINASE"/>
    <property type="match status" value="1"/>
</dbReference>
<dbReference type="GO" id="GO:0005739">
    <property type="term" value="C:mitochondrion"/>
    <property type="evidence" value="ECO:0007669"/>
    <property type="project" value="TreeGrafter"/>
</dbReference>
<evidence type="ECO:0000256" key="5">
    <source>
        <dbReference type="ARBA" id="ARBA00022741"/>
    </source>
</evidence>
<dbReference type="SUPFAM" id="SSF53067">
    <property type="entry name" value="Actin-like ATPase domain"/>
    <property type="match status" value="2"/>
</dbReference>
<dbReference type="Gene3D" id="3.30.420.40">
    <property type="match status" value="2"/>
</dbReference>
<dbReference type="GO" id="GO:0006071">
    <property type="term" value="P:glycerol metabolic process"/>
    <property type="evidence" value="ECO:0007669"/>
    <property type="project" value="UniProtKB-KW"/>
</dbReference>
<dbReference type="InterPro" id="IPR018485">
    <property type="entry name" value="FGGY_C"/>
</dbReference>
<dbReference type="EMBL" id="JAHRHJ020000008">
    <property type="protein sequence ID" value="KAH9304604.1"/>
    <property type="molecule type" value="Genomic_DNA"/>
</dbReference>
<organism evidence="13 14">
    <name type="scientific">Taxus chinensis</name>
    <name type="common">Chinese yew</name>
    <name type="synonym">Taxus wallichiana var. chinensis</name>
    <dbReference type="NCBI Taxonomy" id="29808"/>
    <lineage>
        <taxon>Eukaryota</taxon>
        <taxon>Viridiplantae</taxon>
        <taxon>Streptophyta</taxon>
        <taxon>Embryophyta</taxon>
        <taxon>Tracheophyta</taxon>
        <taxon>Spermatophyta</taxon>
        <taxon>Pinopsida</taxon>
        <taxon>Pinidae</taxon>
        <taxon>Conifers II</taxon>
        <taxon>Cupressales</taxon>
        <taxon>Taxaceae</taxon>
        <taxon>Taxus</taxon>
    </lineage>
</organism>
<accession>A0AA38CWK7</accession>
<evidence type="ECO:0000256" key="7">
    <source>
        <dbReference type="ARBA" id="ARBA00022798"/>
    </source>
</evidence>
<evidence type="ECO:0000256" key="1">
    <source>
        <dbReference type="ARBA" id="ARBA00005190"/>
    </source>
</evidence>
<evidence type="ECO:0000259" key="11">
    <source>
        <dbReference type="Pfam" id="PF00370"/>
    </source>
</evidence>
<dbReference type="Pfam" id="PF00370">
    <property type="entry name" value="FGGY_N"/>
    <property type="match status" value="1"/>
</dbReference>
<comment type="catalytic activity">
    <reaction evidence="10">
        <text>glycerol + ATP = sn-glycerol 3-phosphate + ADP + H(+)</text>
        <dbReference type="Rhea" id="RHEA:21644"/>
        <dbReference type="ChEBI" id="CHEBI:15378"/>
        <dbReference type="ChEBI" id="CHEBI:17754"/>
        <dbReference type="ChEBI" id="CHEBI:30616"/>
        <dbReference type="ChEBI" id="CHEBI:57597"/>
        <dbReference type="ChEBI" id="CHEBI:456216"/>
        <dbReference type="EC" id="2.7.1.30"/>
    </reaction>
</comment>
<keyword evidence="4" id="KW-0808">Transferase</keyword>
<evidence type="ECO:0000256" key="6">
    <source>
        <dbReference type="ARBA" id="ARBA00022777"/>
    </source>
</evidence>
<dbReference type="InterPro" id="IPR042018">
    <property type="entry name" value="GK1-3_metazoan-type"/>
</dbReference>
<dbReference type="InterPro" id="IPR043129">
    <property type="entry name" value="ATPase_NBD"/>
</dbReference>
<comment type="pathway">
    <text evidence="1">Polyol metabolism; glycerol degradation via glycerol kinase pathway; sn-glycerol 3-phosphate from glycerol: step 1/1.</text>
</comment>
<comment type="caution">
    <text evidence="13">The sequence shown here is derived from an EMBL/GenBank/DDBJ whole genome shotgun (WGS) entry which is preliminary data.</text>
</comment>
<comment type="similarity">
    <text evidence="2">Belongs to the FGGY kinase family.</text>
</comment>
<dbReference type="CDD" id="cd07792">
    <property type="entry name" value="ASKHA_NBD_FGGY_GK1-3-like"/>
    <property type="match status" value="1"/>
</dbReference>
<proteinExistence type="inferred from homology"/>
<name>A0AA38CWK7_TAXCH</name>
<dbReference type="InterPro" id="IPR000577">
    <property type="entry name" value="Carb_kinase_FGGY"/>
</dbReference>
<feature type="domain" description="Carbohydrate kinase FGGY N-terminal" evidence="11">
    <location>
        <begin position="8"/>
        <end position="271"/>
    </location>
</feature>
<evidence type="ECO:0000313" key="14">
    <source>
        <dbReference type="Proteomes" id="UP000824469"/>
    </source>
</evidence>
<dbReference type="Pfam" id="PF02782">
    <property type="entry name" value="FGGY_C"/>
    <property type="match status" value="1"/>
</dbReference>
<evidence type="ECO:0000256" key="3">
    <source>
        <dbReference type="ARBA" id="ARBA00012099"/>
    </source>
</evidence>
<keyword evidence="8" id="KW-0067">ATP-binding</keyword>
<evidence type="ECO:0000256" key="8">
    <source>
        <dbReference type="ARBA" id="ARBA00022840"/>
    </source>
</evidence>
<evidence type="ECO:0000256" key="9">
    <source>
        <dbReference type="ARBA" id="ARBA00043149"/>
    </source>
</evidence>
<sequence>MANEEVFIGSIDQGTTSTRFFIYDQSAKVVASHQVEFGQIYPEAGWVEHDPMEILESVRVCMHEACEKAKAAGKAVEKGLKAIGITNQRETTIVWSKSTGRPLYNAIVWMDARTSSICRRLEKELENGKNHFVECTGLPISTYFSALKLLWLLESVDDVKRAVKNNDALFGTVDSWLIWNLTGAVKGIGKDGTEVQGSHVTDCSNAGRTMLMDLKTLEWHAPTLEILNIPPSILPRIVSNAEVIGEIVQGWPFAGTPLAGCLGDQHAAMLGQSCRKGEAKSTYGTGCFILLNTGEEAIRSKNGLLSTLAFKLGPNAPTNYALEGSIAIAGAAVQWLRDSLGIIQSASEIEDLARTVDNTGGIYFVPAFNGLFAPWWRDDARGVCIGITRFTTKAHIARAVLESMCFQVKEVLNAMSIDAKQEERTNEKGEFLLRVDGGATVNNLLMQIQADLLGSPVVRPADTETTALGAAYAAGLATGVWTEDQVFSSEAKKEEPTVFYPKIGDEQRKNRYDSWCKAVERTFDLANLSF</sequence>
<protein>
    <recommendedName>
        <fullName evidence="3">glycerol kinase</fullName>
        <ecNumber evidence="3">2.7.1.30</ecNumber>
    </recommendedName>
    <alternativeName>
        <fullName evidence="9">ATP:glycerol 3-phosphotransferase</fullName>
    </alternativeName>
</protein>
<dbReference type="EC" id="2.7.1.30" evidence="3"/>
<evidence type="ECO:0000256" key="4">
    <source>
        <dbReference type="ARBA" id="ARBA00022679"/>
    </source>
</evidence>